<evidence type="ECO:0000313" key="9">
    <source>
        <dbReference type="Proteomes" id="UP000460272"/>
    </source>
</evidence>
<evidence type="ECO:0000313" key="8">
    <source>
        <dbReference type="EMBL" id="TVZ01461.1"/>
    </source>
</evidence>
<keyword evidence="5" id="KW-0804">Transcription</keyword>
<name>A0A6P2BSV1_9ACTN</name>
<dbReference type="Gene3D" id="1.10.1740.10">
    <property type="match status" value="1"/>
</dbReference>
<evidence type="ECO:0000256" key="4">
    <source>
        <dbReference type="ARBA" id="ARBA00023125"/>
    </source>
</evidence>
<dbReference type="AlphaFoldDB" id="A0A6P2BSV1"/>
<dbReference type="Gene3D" id="1.10.10.10">
    <property type="entry name" value="Winged helix-like DNA-binding domain superfamily/Winged helix DNA-binding domain"/>
    <property type="match status" value="1"/>
</dbReference>
<dbReference type="InterPro" id="IPR013249">
    <property type="entry name" value="RNA_pol_sigma70_r4_t2"/>
</dbReference>
<dbReference type="InterPro" id="IPR013324">
    <property type="entry name" value="RNA_pol_sigma_r3/r4-like"/>
</dbReference>
<sequence>MASVTALYAEHSLGLVRLAVIMTGERAVAEDIVQDAFLGLYRRWDQVPAMTAPLAYLRVSVVNGCRTALRRRSLSVRWPGAGPGGDLDEATLAAGRGGLVESAEASVLLNEEQRAVAAALRALPRRQREAVVLRYYLDLSVEETARTMGVSLGTVKSATHRALAAIARTLKEAS</sequence>
<evidence type="ECO:0000256" key="1">
    <source>
        <dbReference type="ARBA" id="ARBA00010641"/>
    </source>
</evidence>
<dbReference type="EMBL" id="RPFW01000007">
    <property type="protein sequence ID" value="TVZ01461.1"/>
    <property type="molecule type" value="Genomic_DNA"/>
</dbReference>
<dbReference type="SUPFAM" id="SSF88659">
    <property type="entry name" value="Sigma3 and sigma4 domains of RNA polymerase sigma factors"/>
    <property type="match status" value="1"/>
</dbReference>
<evidence type="ECO:0000256" key="3">
    <source>
        <dbReference type="ARBA" id="ARBA00023082"/>
    </source>
</evidence>
<dbReference type="InterPro" id="IPR007627">
    <property type="entry name" value="RNA_pol_sigma70_r2"/>
</dbReference>
<dbReference type="NCBIfam" id="TIGR02937">
    <property type="entry name" value="sigma70-ECF"/>
    <property type="match status" value="1"/>
</dbReference>
<dbReference type="Pfam" id="PF04542">
    <property type="entry name" value="Sigma70_r2"/>
    <property type="match status" value="1"/>
</dbReference>
<comment type="similarity">
    <text evidence="1">Belongs to the sigma-70 factor family. ECF subfamily.</text>
</comment>
<dbReference type="CDD" id="cd06171">
    <property type="entry name" value="Sigma70_r4"/>
    <property type="match status" value="1"/>
</dbReference>
<feature type="domain" description="RNA polymerase sigma-70 region 2" evidence="6">
    <location>
        <begin position="7"/>
        <end position="73"/>
    </location>
</feature>
<keyword evidence="2" id="KW-0805">Transcription regulation</keyword>
<dbReference type="OrthoDB" id="3294528at2"/>
<accession>A0A6P2BSV1</accession>
<dbReference type="GO" id="GO:0003677">
    <property type="term" value="F:DNA binding"/>
    <property type="evidence" value="ECO:0007669"/>
    <property type="project" value="UniProtKB-KW"/>
</dbReference>
<keyword evidence="9" id="KW-1185">Reference proteome</keyword>
<keyword evidence="3" id="KW-0731">Sigma factor</keyword>
<evidence type="ECO:0000259" key="6">
    <source>
        <dbReference type="Pfam" id="PF04542"/>
    </source>
</evidence>
<dbReference type="GO" id="GO:0016987">
    <property type="term" value="F:sigma factor activity"/>
    <property type="evidence" value="ECO:0007669"/>
    <property type="project" value="UniProtKB-KW"/>
</dbReference>
<protein>
    <submittedName>
        <fullName evidence="8">SigE family RNA polymerase sigma factor</fullName>
    </submittedName>
</protein>
<dbReference type="GO" id="GO:0006352">
    <property type="term" value="P:DNA-templated transcription initiation"/>
    <property type="evidence" value="ECO:0007669"/>
    <property type="project" value="InterPro"/>
</dbReference>
<gene>
    <name evidence="8" type="ORF">EAS64_34420</name>
</gene>
<dbReference type="Pfam" id="PF08281">
    <property type="entry name" value="Sigma70_r4_2"/>
    <property type="match status" value="1"/>
</dbReference>
<dbReference type="InterPro" id="IPR039425">
    <property type="entry name" value="RNA_pol_sigma-70-like"/>
</dbReference>
<dbReference type="SUPFAM" id="SSF88946">
    <property type="entry name" value="Sigma2 domain of RNA polymerase sigma factors"/>
    <property type="match status" value="1"/>
</dbReference>
<dbReference type="PANTHER" id="PTHR43133">
    <property type="entry name" value="RNA POLYMERASE ECF-TYPE SIGMA FACTO"/>
    <property type="match status" value="1"/>
</dbReference>
<dbReference type="Proteomes" id="UP000460272">
    <property type="component" value="Unassembled WGS sequence"/>
</dbReference>
<proteinExistence type="inferred from homology"/>
<feature type="domain" description="RNA polymerase sigma factor 70 region 4 type 2" evidence="7">
    <location>
        <begin position="114"/>
        <end position="165"/>
    </location>
</feature>
<dbReference type="PANTHER" id="PTHR43133:SF50">
    <property type="entry name" value="ECF RNA POLYMERASE SIGMA FACTOR SIGM"/>
    <property type="match status" value="1"/>
</dbReference>
<evidence type="ECO:0000259" key="7">
    <source>
        <dbReference type="Pfam" id="PF08281"/>
    </source>
</evidence>
<reference evidence="8 9" key="1">
    <citation type="submission" date="2018-11" db="EMBL/GenBank/DDBJ databases">
        <title>Trebonia kvetii gen.nov., sp.nov., a novel acidophilic actinobacterium, and proposal of the new actinobacterial family Treboniaceae fam. nov.</title>
        <authorList>
            <person name="Rapoport D."/>
            <person name="Sagova-Mareckova M."/>
            <person name="Sedlacek I."/>
            <person name="Provaznik J."/>
            <person name="Kralova S."/>
            <person name="Pavlinic D."/>
            <person name="Benes V."/>
            <person name="Kopecky J."/>
        </authorList>
    </citation>
    <scope>NUCLEOTIDE SEQUENCE [LARGE SCALE GENOMIC DNA]</scope>
    <source>
        <strain evidence="8 9">15Tr583</strain>
    </source>
</reference>
<keyword evidence="4" id="KW-0238">DNA-binding</keyword>
<organism evidence="8 9">
    <name type="scientific">Trebonia kvetii</name>
    <dbReference type="NCBI Taxonomy" id="2480626"/>
    <lineage>
        <taxon>Bacteria</taxon>
        <taxon>Bacillati</taxon>
        <taxon>Actinomycetota</taxon>
        <taxon>Actinomycetes</taxon>
        <taxon>Streptosporangiales</taxon>
        <taxon>Treboniaceae</taxon>
        <taxon>Trebonia</taxon>
    </lineage>
</organism>
<evidence type="ECO:0000256" key="2">
    <source>
        <dbReference type="ARBA" id="ARBA00023015"/>
    </source>
</evidence>
<dbReference type="InterPro" id="IPR014284">
    <property type="entry name" value="RNA_pol_sigma-70_dom"/>
</dbReference>
<dbReference type="InterPro" id="IPR013325">
    <property type="entry name" value="RNA_pol_sigma_r2"/>
</dbReference>
<evidence type="ECO:0000256" key="5">
    <source>
        <dbReference type="ARBA" id="ARBA00023163"/>
    </source>
</evidence>
<dbReference type="InterPro" id="IPR036388">
    <property type="entry name" value="WH-like_DNA-bd_sf"/>
</dbReference>
<comment type="caution">
    <text evidence="8">The sequence shown here is derived from an EMBL/GenBank/DDBJ whole genome shotgun (WGS) entry which is preliminary data.</text>
</comment>